<organism evidence="2 3">
    <name type="scientific">Tanacetum coccineum</name>
    <dbReference type="NCBI Taxonomy" id="301880"/>
    <lineage>
        <taxon>Eukaryota</taxon>
        <taxon>Viridiplantae</taxon>
        <taxon>Streptophyta</taxon>
        <taxon>Embryophyta</taxon>
        <taxon>Tracheophyta</taxon>
        <taxon>Spermatophyta</taxon>
        <taxon>Magnoliopsida</taxon>
        <taxon>eudicotyledons</taxon>
        <taxon>Gunneridae</taxon>
        <taxon>Pentapetalae</taxon>
        <taxon>asterids</taxon>
        <taxon>campanulids</taxon>
        <taxon>Asterales</taxon>
        <taxon>Asteraceae</taxon>
        <taxon>Asteroideae</taxon>
        <taxon>Anthemideae</taxon>
        <taxon>Anthemidinae</taxon>
        <taxon>Tanacetum</taxon>
    </lineage>
</organism>
<evidence type="ECO:0000256" key="1">
    <source>
        <dbReference type="SAM" id="MobiDB-lite"/>
    </source>
</evidence>
<reference evidence="2" key="1">
    <citation type="journal article" date="2022" name="Int. J. Mol. Sci.">
        <title>Draft Genome of Tanacetum Coccineum: Genomic Comparison of Closely Related Tanacetum-Family Plants.</title>
        <authorList>
            <person name="Yamashiro T."/>
            <person name="Shiraishi A."/>
            <person name="Nakayama K."/>
            <person name="Satake H."/>
        </authorList>
    </citation>
    <scope>NUCLEOTIDE SEQUENCE</scope>
</reference>
<feature type="region of interest" description="Disordered" evidence="1">
    <location>
        <begin position="80"/>
        <end position="101"/>
    </location>
</feature>
<sequence length="167" mass="19123">MSPDTSLCGVSKTWSLSRKLLFEAISREGSRFLVFYPKIDYLLEEFFGELTHINLIPPGIKEADFDPEEEIRLIEELLYDNSSPRPPKESNSKISDATIDSFSPLDHPTQLTTSLLSHSSIMIQRIWLKPLVTTPIQGSKLERLNASQLKDKMKATRVLKVYKRKKD</sequence>
<dbReference type="EMBL" id="BQNB010015902">
    <property type="protein sequence ID" value="GJT45448.1"/>
    <property type="molecule type" value="Genomic_DNA"/>
</dbReference>
<accession>A0ABQ5E3P9</accession>
<proteinExistence type="predicted"/>
<evidence type="ECO:0000313" key="3">
    <source>
        <dbReference type="Proteomes" id="UP001151760"/>
    </source>
</evidence>
<feature type="compositionally biased region" description="Polar residues" evidence="1">
    <location>
        <begin position="92"/>
        <end position="101"/>
    </location>
</feature>
<reference evidence="2" key="2">
    <citation type="submission" date="2022-01" db="EMBL/GenBank/DDBJ databases">
        <authorList>
            <person name="Yamashiro T."/>
            <person name="Shiraishi A."/>
            <person name="Satake H."/>
            <person name="Nakayama K."/>
        </authorList>
    </citation>
    <scope>NUCLEOTIDE SEQUENCE</scope>
</reference>
<dbReference type="Proteomes" id="UP001151760">
    <property type="component" value="Unassembled WGS sequence"/>
</dbReference>
<keyword evidence="3" id="KW-1185">Reference proteome</keyword>
<protein>
    <submittedName>
        <fullName evidence="2">Uncharacterized protein</fullName>
    </submittedName>
</protein>
<comment type="caution">
    <text evidence="2">The sequence shown here is derived from an EMBL/GenBank/DDBJ whole genome shotgun (WGS) entry which is preliminary data.</text>
</comment>
<evidence type="ECO:0000313" key="2">
    <source>
        <dbReference type="EMBL" id="GJT45448.1"/>
    </source>
</evidence>
<gene>
    <name evidence="2" type="ORF">Tco_0954163</name>
</gene>
<name>A0ABQ5E3P9_9ASTR</name>